<evidence type="ECO:0000259" key="19">
    <source>
        <dbReference type="PROSITE" id="PS50113"/>
    </source>
</evidence>
<dbReference type="STRING" id="303518.ENSPNYP00000011059"/>
<dbReference type="SMART" id="SM00100">
    <property type="entry name" value="cNMP"/>
    <property type="match status" value="1"/>
</dbReference>
<dbReference type="GO" id="GO:0008076">
    <property type="term" value="C:voltage-gated potassium channel complex"/>
    <property type="evidence" value="ECO:0007669"/>
    <property type="project" value="TreeGrafter"/>
</dbReference>
<dbReference type="Gene3D" id="3.30.450.20">
    <property type="entry name" value="PAS domain"/>
    <property type="match status" value="1"/>
</dbReference>
<evidence type="ECO:0000256" key="7">
    <source>
        <dbReference type="ARBA" id="ARBA00022860"/>
    </source>
</evidence>
<comment type="subcellular location">
    <subcellularLocation>
        <location evidence="1">Membrane</location>
        <topology evidence="1">Multi-pass membrane protein</topology>
    </subcellularLocation>
</comment>
<dbReference type="InterPro" id="IPR000014">
    <property type="entry name" value="PAS"/>
</dbReference>
<keyword evidence="9" id="KW-0630">Potassium</keyword>
<evidence type="ECO:0000256" key="17">
    <source>
        <dbReference type="SAM" id="Phobius"/>
    </source>
</evidence>
<dbReference type="FunFam" id="2.60.120.10:FF:000009">
    <property type="entry name" value="Potassium voltage-gated channel subfamily H member 1"/>
    <property type="match status" value="1"/>
</dbReference>
<keyword evidence="12 17" id="KW-0472">Membrane</keyword>
<dbReference type="Ensembl" id="ENSPNYT00000011325.1">
    <property type="protein sequence ID" value="ENSPNYP00000011059.1"/>
    <property type="gene ID" value="ENSPNYG00000008374.1"/>
</dbReference>
<evidence type="ECO:0000256" key="10">
    <source>
        <dbReference type="ARBA" id="ARBA00022989"/>
    </source>
</evidence>
<feature type="compositionally biased region" description="Gly residues" evidence="16">
    <location>
        <begin position="832"/>
        <end position="846"/>
    </location>
</feature>
<sequence length="1060" mass="118785">MHGGKRGLVAPQNTFLENIVRRSSETSFLLGNAQVLEWPVVYSNDGFCKLSGYHRADVMHKSSTCNFMYGDLTDKNTIDKIKQTFDSYESNFYEVLLYTKNKTPIWLYMQIAPIRNENDKVVLFLCTFRDITLFKQPIDDESTRGWTKFARLTRALANNRNLVQQLTPLNKSEVSHKPSRLAEALQLGSDILPQYKQEAPKTPPHIILHYCTFKTTWDWIILILTFYTAIMVPYNVSFRTKQNNLAWLVVDSVVDVIFLVDIVLNFHTTFVGPAGEVISDAKLIRMNYLKTWFVIDLLSCLPYDIINAFENGDDDILTHASSTGHLRESHFHRNSTRTEDSVLPGLSSLFSSLKVIRLLRLGRVARKLDHYLEYGAAVLVLLVCVFGLVAHWLACIWYSIGDHEVIDETTNTIKTDSWLYQLALSIGTPYRYNTSGNGRWEGGPTKDTLYISSLYFTMTSLTTIGFGNIAPTTDGEKIFSVAMMMVGSLLYATIFGNVTTIFQQMYTNTNRYHEMLNNVRDFLKLYQVPKGLSERVMDFIVSTWAMSKGIDTDKVLSICPKDMRADICVHLNKQVFNDHPAFRLASDGCLRSLAVEFQTTHCAPGDLIFHIGESVDTLCFVVSGSLEVIQDDEVIAILGKGDVFGDAFWKETTLARACANVRALTYCDLHVIRREALMRVLEFYTAFANSFSRNLILTCNLRKRVIFRKIADVRREQAHQSDVTLSIPEDHPVRKLFQKFRQHRDAQTGESNTYLDHNCVQVEMQQHPQHHTDSNSYTQPSHSASPQQRQENTSAGGGNSCNMPEKSEQKLTREAVGSASKPCPESRLGQSSGAGGEGNAGSGRGVRGWAKFRNTTSAEPARPPVEQEKQTQKADEWPKGSQSSEQIAAPKTNHESGGGGERGSTEGSNSAGEETSALHKTDSCDSGITKSDPRIDRAGDSRSSFERSPMERSPMERNPFEHSLGVYAEVSLRHSFVQPLSEQALLQATLHAAKLELKADIQILSGRLSLLEAQVSEILRLLSVKRLSLPPASSPKARRKSQDSVTASRPASPKTDDEDL</sequence>
<dbReference type="Gene3D" id="1.10.1200.260">
    <property type="match status" value="1"/>
</dbReference>
<keyword evidence="11" id="KW-0406">Ion transport</keyword>
<proteinExistence type="predicted"/>
<keyword evidence="5 17" id="KW-0812">Transmembrane</keyword>
<evidence type="ECO:0000256" key="16">
    <source>
        <dbReference type="SAM" id="MobiDB-lite"/>
    </source>
</evidence>
<evidence type="ECO:0000256" key="11">
    <source>
        <dbReference type="ARBA" id="ARBA00023065"/>
    </source>
</evidence>
<evidence type="ECO:0000256" key="8">
    <source>
        <dbReference type="ARBA" id="ARBA00022882"/>
    </source>
</evidence>
<dbReference type="CDD" id="cd00038">
    <property type="entry name" value="CAP_ED"/>
    <property type="match status" value="1"/>
</dbReference>
<dbReference type="GO" id="GO:0005516">
    <property type="term" value="F:calmodulin binding"/>
    <property type="evidence" value="ECO:0007669"/>
    <property type="project" value="UniProtKB-KW"/>
</dbReference>
<comment type="catalytic activity">
    <reaction evidence="15">
        <text>K(+)(in) = K(+)(out)</text>
        <dbReference type="Rhea" id="RHEA:29463"/>
        <dbReference type="ChEBI" id="CHEBI:29103"/>
    </reaction>
</comment>
<dbReference type="NCBIfam" id="TIGR00229">
    <property type="entry name" value="sensory_box"/>
    <property type="match status" value="1"/>
</dbReference>
<feature type="transmembrane region" description="Helical" evidence="17">
    <location>
        <begin position="219"/>
        <end position="238"/>
    </location>
</feature>
<feature type="region of interest" description="Disordered" evidence="16">
    <location>
        <begin position="765"/>
        <end position="958"/>
    </location>
</feature>
<feature type="region of interest" description="Disordered" evidence="16">
    <location>
        <begin position="1030"/>
        <end position="1060"/>
    </location>
</feature>
<evidence type="ECO:0000256" key="6">
    <source>
        <dbReference type="ARBA" id="ARBA00022826"/>
    </source>
</evidence>
<dbReference type="SMART" id="SM00086">
    <property type="entry name" value="PAC"/>
    <property type="match status" value="1"/>
</dbReference>
<name>A0A3B4FMR5_9CICH</name>
<protein>
    <submittedName>
        <fullName evidence="20">Potassium voltage-gated channel subfamily H member 5-like</fullName>
    </submittedName>
</protein>
<evidence type="ECO:0000256" key="3">
    <source>
        <dbReference type="ARBA" id="ARBA00022538"/>
    </source>
</evidence>
<dbReference type="InterPro" id="IPR035965">
    <property type="entry name" value="PAS-like_dom_sf"/>
</dbReference>
<evidence type="ECO:0000256" key="1">
    <source>
        <dbReference type="ARBA" id="ARBA00004141"/>
    </source>
</evidence>
<dbReference type="Pfam" id="PF00027">
    <property type="entry name" value="cNMP_binding"/>
    <property type="match status" value="1"/>
</dbReference>
<dbReference type="GeneTree" id="ENSGT00940000156540"/>
<feature type="compositionally biased region" description="Basic and acidic residues" evidence="16">
    <location>
        <begin position="865"/>
        <end position="878"/>
    </location>
</feature>
<feature type="domain" description="PAC" evidence="19">
    <location>
        <begin position="91"/>
        <end position="143"/>
    </location>
</feature>
<dbReference type="CDD" id="cd00130">
    <property type="entry name" value="PAS"/>
    <property type="match status" value="1"/>
</dbReference>
<feature type="transmembrane region" description="Helical" evidence="17">
    <location>
        <begin position="371"/>
        <end position="400"/>
    </location>
</feature>
<keyword evidence="10 17" id="KW-1133">Transmembrane helix</keyword>
<dbReference type="GO" id="GO:0005249">
    <property type="term" value="F:voltage-gated potassium channel activity"/>
    <property type="evidence" value="ECO:0007669"/>
    <property type="project" value="InterPro"/>
</dbReference>
<dbReference type="SUPFAM" id="SSF81324">
    <property type="entry name" value="Voltage-gated potassium channels"/>
    <property type="match status" value="1"/>
</dbReference>
<dbReference type="PANTHER" id="PTHR10217:SF533">
    <property type="entry name" value="POTASSIUM VOLTAGE-GATED CHANNEL SUBFAMILY H MEMBER 5"/>
    <property type="match status" value="1"/>
</dbReference>
<feature type="transmembrane region" description="Helical" evidence="17">
    <location>
        <begin position="481"/>
        <end position="502"/>
    </location>
</feature>
<dbReference type="GO" id="GO:0042391">
    <property type="term" value="P:regulation of membrane potential"/>
    <property type="evidence" value="ECO:0007669"/>
    <property type="project" value="TreeGrafter"/>
</dbReference>
<keyword evidence="7" id="KW-0112">Calmodulin-binding</keyword>
<feature type="compositionally biased region" description="Basic and acidic residues" evidence="16">
    <location>
        <begin position="931"/>
        <end position="958"/>
    </location>
</feature>
<dbReference type="InterPro" id="IPR003938">
    <property type="entry name" value="K_chnl_volt-dep_EAG/ELK/ERG"/>
</dbReference>
<dbReference type="PRINTS" id="PR01464">
    <property type="entry name" value="EAGCHANNEL"/>
</dbReference>
<dbReference type="PANTHER" id="PTHR10217">
    <property type="entry name" value="VOLTAGE AND LIGAND GATED POTASSIUM CHANNEL"/>
    <property type="match status" value="1"/>
</dbReference>
<evidence type="ECO:0000259" key="18">
    <source>
        <dbReference type="PROSITE" id="PS50042"/>
    </source>
</evidence>
<evidence type="ECO:0000313" key="20">
    <source>
        <dbReference type="Ensembl" id="ENSPNYP00000011059.1"/>
    </source>
</evidence>
<dbReference type="PROSITE" id="PS50042">
    <property type="entry name" value="CNMP_BINDING_3"/>
    <property type="match status" value="1"/>
</dbReference>
<dbReference type="PRINTS" id="PR01463">
    <property type="entry name" value="EAGCHANLFMLY"/>
</dbReference>
<keyword evidence="14" id="KW-0407">Ion channel</keyword>
<dbReference type="FunFam" id="1.10.1200.260:FF:000003">
    <property type="entry name" value="Potassium voltage-gated channel subfamily H member 1"/>
    <property type="match status" value="1"/>
</dbReference>
<dbReference type="InterPro" id="IPR050818">
    <property type="entry name" value="KCNH_animal-type"/>
</dbReference>
<keyword evidence="2" id="KW-0813">Transport</keyword>
<evidence type="ECO:0000256" key="4">
    <source>
        <dbReference type="ARBA" id="ARBA00022553"/>
    </source>
</evidence>
<dbReference type="InterPro" id="IPR018490">
    <property type="entry name" value="cNMP-bd_dom_sf"/>
</dbReference>
<dbReference type="Pfam" id="PF00520">
    <property type="entry name" value="Ion_trans"/>
    <property type="match status" value="1"/>
</dbReference>
<feature type="compositionally biased region" description="Polar residues" evidence="16">
    <location>
        <begin position="774"/>
        <end position="794"/>
    </location>
</feature>
<accession>A0A3B4FMR5</accession>
<feature type="domain" description="Cyclic nucleotide-binding" evidence="18">
    <location>
        <begin position="581"/>
        <end position="681"/>
    </location>
</feature>
<dbReference type="Gene3D" id="1.10.287.70">
    <property type="match status" value="1"/>
</dbReference>
<evidence type="ECO:0000256" key="5">
    <source>
        <dbReference type="ARBA" id="ARBA00022692"/>
    </source>
</evidence>
<feature type="transmembrane region" description="Helical" evidence="17">
    <location>
        <begin position="449"/>
        <end position="469"/>
    </location>
</feature>
<keyword evidence="13" id="KW-0325">Glycoprotein</keyword>
<evidence type="ECO:0000256" key="14">
    <source>
        <dbReference type="ARBA" id="ARBA00023303"/>
    </source>
</evidence>
<keyword evidence="3" id="KW-0633">Potassium transport</keyword>
<evidence type="ECO:0000256" key="9">
    <source>
        <dbReference type="ARBA" id="ARBA00022958"/>
    </source>
</evidence>
<dbReference type="InterPro" id="IPR005821">
    <property type="entry name" value="Ion_trans_dom"/>
</dbReference>
<dbReference type="SUPFAM" id="SSF55785">
    <property type="entry name" value="PYP-like sensor domain (PAS domain)"/>
    <property type="match status" value="1"/>
</dbReference>
<evidence type="ECO:0000256" key="13">
    <source>
        <dbReference type="ARBA" id="ARBA00023180"/>
    </source>
</evidence>
<dbReference type="InterPro" id="IPR003949">
    <property type="entry name" value="K_chnl_volt-dep_EAG"/>
</dbReference>
<dbReference type="InterPro" id="IPR000700">
    <property type="entry name" value="PAS-assoc_C"/>
</dbReference>
<dbReference type="InterPro" id="IPR000595">
    <property type="entry name" value="cNMP-bd_dom"/>
</dbReference>
<dbReference type="InterPro" id="IPR001610">
    <property type="entry name" value="PAC"/>
</dbReference>
<dbReference type="SUPFAM" id="SSF51206">
    <property type="entry name" value="cAMP-binding domain-like"/>
    <property type="match status" value="1"/>
</dbReference>
<dbReference type="InterPro" id="IPR014710">
    <property type="entry name" value="RmlC-like_jellyroll"/>
</dbReference>
<dbReference type="PROSITE" id="PS50113">
    <property type="entry name" value="PAC"/>
    <property type="match status" value="1"/>
</dbReference>
<keyword evidence="4" id="KW-0597">Phosphoprotein</keyword>
<dbReference type="AlphaFoldDB" id="A0A3B4FMR5"/>
<reference evidence="20" key="1">
    <citation type="submission" date="2023-09" db="UniProtKB">
        <authorList>
            <consortium name="Ensembl"/>
        </authorList>
    </citation>
    <scope>IDENTIFICATION</scope>
</reference>
<evidence type="ECO:0000256" key="15">
    <source>
        <dbReference type="ARBA" id="ARBA00034430"/>
    </source>
</evidence>
<keyword evidence="6" id="KW-0631">Potassium channel</keyword>
<organism evidence="20">
    <name type="scientific">Pundamilia nyererei</name>
    <dbReference type="NCBI Taxonomy" id="303518"/>
    <lineage>
        <taxon>Eukaryota</taxon>
        <taxon>Metazoa</taxon>
        <taxon>Chordata</taxon>
        <taxon>Craniata</taxon>
        <taxon>Vertebrata</taxon>
        <taxon>Euteleostomi</taxon>
        <taxon>Actinopterygii</taxon>
        <taxon>Neopterygii</taxon>
        <taxon>Teleostei</taxon>
        <taxon>Neoteleostei</taxon>
        <taxon>Acanthomorphata</taxon>
        <taxon>Ovalentaria</taxon>
        <taxon>Cichlomorphae</taxon>
        <taxon>Cichliformes</taxon>
        <taxon>Cichlidae</taxon>
        <taxon>African cichlids</taxon>
        <taxon>Pseudocrenilabrinae</taxon>
        <taxon>Haplochromini</taxon>
        <taxon>Pundamilia</taxon>
    </lineage>
</organism>
<dbReference type="Gene3D" id="2.60.120.10">
    <property type="entry name" value="Jelly Rolls"/>
    <property type="match status" value="1"/>
</dbReference>
<dbReference type="FunFam" id="3.30.450.20:FF:000009">
    <property type="entry name" value="Potassium voltage-gated channel subfamily H member 1"/>
    <property type="match status" value="1"/>
</dbReference>
<evidence type="ECO:0000256" key="12">
    <source>
        <dbReference type="ARBA" id="ARBA00023136"/>
    </source>
</evidence>
<dbReference type="Pfam" id="PF13426">
    <property type="entry name" value="PAS_9"/>
    <property type="match status" value="1"/>
</dbReference>
<keyword evidence="8" id="KW-0851">Voltage-gated channel</keyword>
<evidence type="ECO:0000256" key="2">
    <source>
        <dbReference type="ARBA" id="ARBA00022448"/>
    </source>
</evidence>